<feature type="compositionally biased region" description="Low complexity" evidence="6">
    <location>
        <begin position="1"/>
        <end position="26"/>
    </location>
</feature>
<feature type="compositionally biased region" description="Basic and acidic residues" evidence="6">
    <location>
        <begin position="2978"/>
        <end position="2988"/>
    </location>
</feature>
<dbReference type="PROSITE" id="PS50035">
    <property type="entry name" value="PLD"/>
    <property type="match status" value="1"/>
</dbReference>
<feature type="region of interest" description="Disordered" evidence="6">
    <location>
        <begin position="1833"/>
        <end position="1857"/>
    </location>
</feature>
<dbReference type="EMBL" id="BKCJ010000006">
    <property type="protein sequence ID" value="GEU28432.1"/>
    <property type="molecule type" value="Genomic_DNA"/>
</dbReference>
<feature type="compositionally biased region" description="Basic and acidic residues" evidence="6">
    <location>
        <begin position="2381"/>
        <end position="2390"/>
    </location>
</feature>
<sequence>MGDAGRPAPAGAQAGAAAQQQALPCGRRPPPAAGERSRRRRLVVQRRCRRRAGPQSHRTGRAHRRRGRRSRHLGPSLRSKRRAHPRHQQEAGPAGVRPAGQAAAIAGSGPPEQCGRAPERQAGPPHAGRSGRHPARRQQPDRVCHRRRRRGQHRRRLCHGTEGHLRHVLVPAGRRRRGSVRQRQGRHVPALPHRGGRQRRARHAAAPLQGGHATGRLRGGRPQRAPVPGRGTARRMDGCGQRRCAGPAGDDHARRPATGGRRGRHGAVPRRAAGLPGGVEPGRQQLPGAGRQGAVPGARQLPRGLQPGRRHRRHVGNGRPGSELRQLRRPVRQGHAGDPGRLQAPARRPAKLQVVGAVAAAGLAVVGHRVTGAVAVADAAVGAVHAGALRERIRVADAPGVGVLVERGAVVLVHDRGHQRAARQRHGHAHQRLAAVGGGRRRHAAVRVGGIAQRRSIKTLVDAERKKQPGKTGVVVGSDQLVGAHAALHGRRVGRAHDVAIPVVVGKAHDQRAAAVAERGAHLAAGVGAARLFAGAVGDIAVPAVDVGRHDHDGVVAARIRAPVGKRVLDGARVAGAERIGHGHQRVVVRRGLAPEHHGARAVAQSYQGLAVEQGVGGSKGAGVDAVARFQDEEGGQAAAQVFHGDAGLRVRHVGRLRDRQNRQGGRDVDGFHKSPRLFLRAPSPASFALFAGKVLQREQPERGDGRVVLVGTPGHAHLGVRHAVGKVAEFHVVVMEALRRRRQDRHAQAGAHQRQDRRTLVDVLRDIHLHIVAGKQRHDAVVKILALHGRVHDERLAVQLLQGDRLVRAQRMALGQGHHQRLFFHQLHVQLLARRHRPHEAEVDGAGRKRLDLRHRDQFEQHHVDLGQRLARRSQQFRDQLVTGGAREADAHPSGLALAGAAHRGFRLLGQVEQADGVGQEYPPFRGELDGAAHALEQRDAQVVFEQLDLPAQRWLGHVQQRGRTPEIQFGGRCHEAAHLSQIEHGMSCKARVAGHDIEKSATGRARLPRSTALGRQAPFGTLPGQAGRQAGQHHFSHGRARFDGGAGAVRLQHHAVHGKQGLWHVRFVDKHVEAGAGNGAARERIDQVFLHHQLAAGDVDQVAILAQRIEHGGVDDALRLVGSGGQHQDVAVARQLQQVGDETVGNIVDLAQVGVRDRAAEGGGALGNRPPNLAHAHDAHALAAEAARQRNRTRMRVLPPATGLDELVAGTDFAARRQDQADGQVGHVLGQRAKGGGDGNAALAGKRQVDRIGAHAVDGNHLQRGQAGDHVVRYSRVAARDHAADGGAMLGQVRGLVLLLEQAVHGVQRIELVVDGRDQYGIELQNVGFFFGRAQFGLLVGSMADSHRMPAHHRRFYLARPIPKRYQLIQGRWGMRMIQFEDHTLHEPATCHAHCHTVSITAAAAGKTHQLPLGRDGPDFLYLGHRLRRPRQLRHRPALHEEGIPHHQYGSGPDRQPVFLCLRHRANPGGHAVPASRRKSQRHFPGRVHGVHVAVYGADGHHVVGPAAAAVPHRPGLVGRPAGHRLHQRHQPLVSAAGKRPGHRSVDCGVQTGPADGAVGLPDRDCDLGLARDFLRVCGAGIPVCDFMDVHGDQFAERKPVLFARRAALYSRRRCQWQRRQRRQKECGRAALPAQHAAAGRHQPHPARGAAANHRPGIHVLEYHRRRPRLWLHDRHHQYLHVVDPHVPGDRARLRIGENGLPGLGPVHRRGHRQYDRRPDFGPPARRPPQADDAAGRHRHYLDAVPADRSAGQRHLPRLHAAGLGPDGGHRLCRLLGLRDGTGQQVDVPDCVRHRQFPGPDRRRRGALDGGHPARSLRLEQRVRVHGGHGAAVRGAGCQRGGAGGGARVGYADRSRTRAVHPDRIAGNLRAVGRTQIHGVTFPARCEVAQAKRVALDARGRAVAEQGKRRTTGSRVVQRGVDAVIADLVAAAGHHDRRAHVAELHVLHHEAGRGQHVGGRDGRGGIGANRARADHPQRMAAKIHIDIAGLNMDQLSAAAVGQRRTRKFVVLVQAVFAGTGNAERWHVVSGAVPVQDLAGAGSLVRLHRRLGDVRISKYLDTTLPSPRVAPATPLNALVVTAGFISIAVRLCMVSMRTGNWDGDRPVAPARALPCAIAPPNIETALDPPLEPRHSPAPYLNCRGRFRVKSPLIIGLVLSRFRSILSAIESTMPLQQYGVLKGRPINRQLGSNQNAHYQIHVIDETTDYRIAVNVKSQLAPSEVEYLVDAHFQHPVLAQLEELPVGWSTLPSKPGGPALDFIRSNLFDPRKMVPLPLSIAGPDNDLNEKIDQHIQRAMSDENAVLYAFGERWGPEAGKKDKIFGFLPGNGVHDIHMNQANAGNFQQDDGVYQDGALLLHFPDQNQWVGIFLKFQSQTWHSDDRTGHRIEGDVSGPPSDNPNPPNPFEPGATPTPEAPDGAIRIVAALVNPVKSPEIETVTLLNVTAQAVDLTGWKLLDRDKHAMGLLGSIQAGEALRVTLTTPVHRAGELQGFAIHRTDHETGRADWLEAQKRYPSTDPGLDKGTRVSTRNHPLQTFQWADYTVRPGVDYTYRIVALGGAPAALEALAEVVVSLRTITRTASGHAIHFNRGAIAAQEYARRFNNRAPEDVPNGQAFEWLSRGLFESLLAFLAQAQAGDALHAAIYEARHAPVLDALRQARARGVDVRIIFDAKDNGDDNNPSFPREENIGELDLAHLSDVAIAREKNPSYIAHNKFVVLLKHGAPTAVWGGSLNWSQNGFFGQLNTGHEVWDAAVAQQFLAYWQLLAADPAGAALREAVSTALPLPAHWPDGCTPIFSPRQDRDALDRYIAEIPAADAVLLTLAFSIDDRLGQALKPEHAGLRYLLMDGLKGNRKQVEKIARTVREIRATESGRVAMGAYLRTNALDQFLLERSNAMAQHVQFIHTKFMLIDPLGARPLVISGSANFSLASSKQNDENMLVIAGDHEVADIYLGEFMRSYTHYAFRDAPAAFFHRRTANKESHHERTGHQQQSPQRQVSGNHHRDRNGRTGRVHRRAKTGLRIGRAAGHLDHQEGAADRRRTARACAGRGRWRARSGRARHGPRRAGHAGRARHPGARRRRSCAWLPGRRRTADPRPARRRRAPPSGPGGPARTKPQAAVAAARFAGVCAGPRSHQYVRARRAHAVLPPRIPEQVAGGAGRVHVRCIAPARAPRDAGDRPCRLPAAHVAQPAGDRAPVAARVRPARCGVAGPARHGAPGWRFARRPGAAHDAGIRGRHRSRLPGPAPARAGIPSSGRQSGRVPGAGHVPGRSVRQGGHVAAGRHHRPVPGRAAPGPAPRPGARVCRCALPGRSDPAAQRRDPARRHHGRPAPGAARRGAGALHGWRRPAGAGACAGHPRPAAPPAGAGGALRRADGDRLVRHLVRVFCRAVLVAGTAPPGQRQRRHQRPVRQRRIRAVRDGLPGRGAGVPGRFPGDLSRQPLRAHRPVRAVDDVRPLPGAGEPARRRGLRRAQPAHHRPTICRPSAPRVHQGVRGKRLCVHQGAPGKIR</sequence>
<dbReference type="InterPro" id="IPR001736">
    <property type="entry name" value="PLipase_D/transphosphatidylase"/>
</dbReference>
<comment type="similarity">
    <text evidence="4">Belongs to the phospholipase D family. MitoPLD/Zucchini subfamily.</text>
</comment>
<dbReference type="InterPro" id="IPR019268">
    <property type="entry name" value="DUF2278"/>
</dbReference>
<gene>
    <name evidence="8" type="ORF">Tci_000410</name>
</gene>
<feature type="region of interest" description="Disordered" evidence="6">
    <location>
        <begin position="173"/>
        <end position="347"/>
    </location>
</feature>
<dbReference type="CDD" id="cd09172">
    <property type="entry name" value="PLDc_Nuc_like_unchar1_1"/>
    <property type="match status" value="1"/>
</dbReference>
<feature type="compositionally biased region" description="Low complexity" evidence="6">
    <location>
        <begin position="3330"/>
        <end position="3359"/>
    </location>
</feature>
<feature type="domain" description="PLD phosphodiesterase" evidence="7">
    <location>
        <begin position="2900"/>
        <end position="2931"/>
    </location>
</feature>
<feature type="region of interest" description="Disordered" evidence="6">
    <location>
        <begin position="3210"/>
        <end position="3371"/>
    </location>
</feature>
<dbReference type="Gene3D" id="3.30.870.10">
    <property type="entry name" value="Endonuclease Chain A"/>
    <property type="match status" value="2"/>
</dbReference>
<dbReference type="PANTHER" id="PTHR43856:SF1">
    <property type="entry name" value="MITOCHONDRIAL CARDIOLIPIN HYDROLASE"/>
    <property type="match status" value="1"/>
</dbReference>
<proteinExistence type="inferred from homology"/>
<keyword evidence="2" id="KW-0442">Lipid degradation</keyword>
<dbReference type="PANTHER" id="PTHR43856">
    <property type="entry name" value="CARDIOLIPIN HYDROLASE"/>
    <property type="match status" value="1"/>
</dbReference>
<keyword evidence="1" id="KW-0378">Hydrolase</keyword>
<feature type="region of interest" description="Disordered" evidence="6">
    <location>
        <begin position="3453"/>
        <end position="3489"/>
    </location>
</feature>
<feature type="compositionally biased region" description="Pro residues" evidence="6">
    <location>
        <begin position="2397"/>
        <end position="2406"/>
    </location>
</feature>
<evidence type="ECO:0000256" key="5">
    <source>
        <dbReference type="ARBA" id="ARBA00040549"/>
    </source>
</evidence>
<feature type="compositionally biased region" description="Basic residues" evidence="6">
    <location>
        <begin position="3466"/>
        <end position="3480"/>
    </location>
</feature>
<feature type="region of interest" description="Disordered" evidence="6">
    <location>
        <begin position="1"/>
        <end position="161"/>
    </location>
</feature>
<evidence type="ECO:0000259" key="7">
    <source>
        <dbReference type="PROSITE" id="PS50035"/>
    </source>
</evidence>
<evidence type="ECO:0000313" key="8">
    <source>
        <dbReference type="EMBL" id="GEU28432.1"/>
    </source>
</evidence>
<dbReference type="InterPro" id="IPR025202">
    <property type="entry name" value="PLD-like_dom"/>
</dbReference>
<feature type="compositionally biased region" description="Basic residues" evidence="6">
    <location>
        <begin position="3050"/>
        <end position="3082"/>
    </location>
</feature>
<feature type="compositionally biased region" description="Basic residues" evidence="6">
    <location>
        <begin position="37"/>
        <end position="86"/>
    </location>
</feature>
<feature type="region of interest" description="Disordered" evidence="6">
    <location>
        <begin position="1700"/>
        <end position="1739"/>
    </location>
</feature>
<dbReference type="Pfam" id="PF10042">
    <property type="entry name" value="DUF2278"/>
    <property type="match status" value="1"/>
</dbReference>
<feature type="region of interest" description="Disordered" evidence="6">
    <location>
        <begin position="2381"/>
        <end position="2417"/>
    </location>
</feature>
<comment type="caution">
    <text evidence="8">The sequence shown here is derived from an EMBL/GenBank/DDBJ whole genome shotgun (WGS) entry which is preliminary data.</text>
</comment>
<dbReference type="SUPFAM" id="SSF56024">
    <property type="entry name" value="Phospholipase D/nuclease"/>
    <property type="match status" value="2"/>
</dbReference>
<evidence type="ECO:0000256" key="4">
    <source>
        <dbReference type="ARBA" id="ARBA00038012"/>
    </source>
</evidence>
<evidence type="ECO:0000256" key="2">
    <source>
        <dbReference type="ARBA" id="ARBA00022963"/>
    </source>
</evidence>
<feature type="compositionally biased region" description="Basic residues" evidence="6">
    <location>
        <begin position="144"/>
        <end position="158"/>
    </location>
</feature>
<feature type="compositionally biased region" description="Polar residues" evidence="6">
    <location>
        <begin position="2989"/>
        <end position="3000"/>
    </location>
</feature>
<reference evidence="8" key="1">
    <citation type="journal article" date="2019" name="Sci. Rep.">
        <title>Draft genome of Tanacetum cinerariifolium, the natural source of mosquito coil.</title>
        <authorList>
            <person name="Yamashiro T."/>
            <person name="Shiraishi A."/>
            <person name="Satake H."/>
            <person name="Nakayama K."/>
        </authorList>
    </citation>
    <scope>NUCLEOTIDE SEQUENCE</scope>
</reference>
<feature type="compositionally biased region" description="Basic residues" evidence="6">
    <location>
        <begin position="173"/>
        <end position="186"/>
    </location>
</feature>
<evidence type="ECO:0000256" key="1">
    <source>
        <dbReference type="ARBA" id="ARBA00022801"/>
    </source>
</evidence>
<evidence type="ECO:0000256" key="6">
    <source>
        <dbReference type="SAM" id="MobiDB-lite"/>
    </source>
</evidence>
<keyword evidence="3" id="KW-0443">Lipid metabolism</keyword>
<dbReference type="GO" id="GO:0016891">
    <property type="term" value="F:RNA endonuclease activity producing 5'-phosphomonoesters, hydrolytic mechanism"/>
    <property type="evidence" value="ECO:0007669"/>
    <property type="project" value="TreeGrafter"/>
</dbReference>
<name>A0A699GFB4_TANCI</name>
<dbReference type="InterPro" id="IPR051406">
    <property type="entry name" value="PLD_domain"/>
</dbReference>
<dbReference type="Pfam" id="PF13091">
    <property type="entry name" value="PLDc_2"/>
    <property type="match status" value="2"/>
</dbReference>
<feature type="region of interest" description="Disordered" evidence="6">
    <location>
        <begin position="1794"/>
        <end position="1818"/>
    </location>
</feature>
<organism evidence="8">
    <name type="scientific">Tanacetum cinerariifolium</name>
    <name type="common">Dalmatian daisy</name>
    <name type="synonym">Chrysanthemum cinerariifolium</name>
    <dbReference type="NCBI Taxonomy" id="118510"/>
    <lineage>
        <taxon>Eukaryota</taxon>
        <taxon>Viridiplantae</taxon>
        <taxon>Streptophyta</taxon>
        <taxon>Embryophyta</taxon>
        <taxon>Tracheophyta</taxon>
        <taxon>Spermatophyta</taxon>
        <taxon>Magnoliopsida</taxon>
        <taxon>eudicotyledons</taxon>
        <taxon>Gunneridae</taxon>
        <taxon>Pentapetalae</taxon>
        <taxon>asterids</taxon>
        <taxon>campanulids</taxon>
        <taxon>Asterales</taxon>
        <taxon>Asteraceae</taxon>
        <taxon>Asteroideae</taxon>
        <taxon>Anthemideae</taxon>
        <taxon>Anthemidinae</taxon>
        <taxon>Tanacetum</taxon>
    </lineage>
</organism>
<accession>A0A699GFB4</accession>
<feature type="compositionally biased region" description="Basic and acidic residues" evidence="6">
    <location>
        <begin position="3028"/>
        <end position="3040"/>
    </location>
</feature>
<feature type="region of interest" description="Disordered" evidence="6">
    <location>
        <begin position="2977"/>
        <end position="3119"/>
    </location>
</feature>
<evidence type="ECO:0000256" key="3">
    <source>
        <dbReference type="ARBA" id="ARBA00023098"/>
    </source>
</evidence>
<protein>
    <recommendedName>
        <fullName evidence="5">Mitochondrial cardiolipin hydrolase</fullName>
    </recommendedName>
</protein>
<feature type="region of interest" description="Disordered" evidence="6">
    <location>
        <begin position="1628"/>
        <end position="1657"/>
    </location>
</feature>
<feature type="compositionally biased region" description="Basic residues" evidence="6">
    <location>
        <begin position="3001"/>
        <end position="3019"/>
    </location>
</feature>
<feature type="compositionally biased region" description="Low complexity" evidence="6">
    <location>
        <begin position="3289"/>
        <end position="3316"/>
    </location>
</feature>
<feature type="compositionally biased region" description="Basic residues" evidence="6">
    <location>
        <begin position="194"/>
        <end position="203"/>
    </location>
</feature>
<dbReference type="GO" id="GO:0016042">
    <property type="term" value="P:lipid catabolic process"/>
    <property type="evidence" value="ECO:0007669"/>
    <property type="project" value="UniProtKB-KW"/>
</dbReference>
<dbReference type="GO" id="GO:0005739">
    <property type="term" value="C:mitochondrion"/>
    <property type="evidence" value="ECO:0007669"/>
    <property type="project" value="TreeGrafter"/>
</dbReference>
<feature type="compositionally biased region" description="Gly residues" evidence="6">
    <location>
        <begin position="1840"/>
        <end position="1850"/>
    </location>
</feature>